<dbReference type="STRING" id="545696.HOLDEFILI_03507"/>
<reference evidence="1 2" key="2">
    <citation type="submission" date="2009-02" db="EMBL/GenBank/DDBJ databases">
        <title>Draft genome sequence of Holdemania filiformis DSM 12042.</title>
        <authorList>
            <person name="Sudarsanam P."/>
            <person name="Ley R."/>
            <person name="Guruge J."/>
            <person name="Turnbaugh P.J."/>
            <person name="Mahowald M."/>
            <person name="Liep D."/>
            <person name="Gordon J."/>
        </authorList>
    </citation>
    <scope>NUCLEOTIDE SEQUENCE [LARGE SCALE GENOMIC DNA]</scope>
    <source>
        <strain evidence="1 2">DSM 12042</strain>
    </source>
</reference>
<evidence type="ECO:0000313" key="2">
    <source>
        <dbReference type="Proteomes" id="UP000005950"/>
    </source>
</evidence>
<comment type="caution">
    <text evidence="1">The sequence shown here is derived from an EMBL/GenBank/DDBJ whole genome shotgun (WGS) entry which is preliminary data.</text>
</comment>
<name>B9YCE6_9FIRM</name>
<dbReference type="HOGENOM" id="CLU_3136498_0_0_9"/>
<proteinExistence type="predicted"/>
<protein>
    <submittedName>
        <fullName evidence="1">Uncharacterized protein</fullName>
    </submittedName>
</protein>
<accession>B9YCE6</accession>
<sequence length="49" mass="5570">MLSGFFLFFILQSPYPAIVEQGGGNWSGILTMKNFVNRTISFCVLPQLW</sequence>
<organism evidence="1 2">
    <name type="scientific">Holdemania filiformis DSM 12042</name>
    <dbReference type="NCBI Taxonomy" id="545696"/>
    <lineage>
        <taxon>Bacteria</taxon>
        <taxon>Bacillati</taxon>
        <taxon>Bacillota</taxon>
        <taxon>Erysipelotrichia</taxon>
        <taxon>Erysipelotrichales</taxon>
        <taxon>Erysipelotrichaceae</taxon>
        <taxon>Holdemania</taxon>
    </lineage>
</organism>
<dbReference type="EMBL" id="ACCF01000219">
    <property type="protein sequence ID" value="EEF66375.1"/>
    <property type="molecule type" value="Genomic_DNA"/>
</dbReference>
<reference evidence="1 2" key="1">
    <citation type="submission" date="2008-12" db="EMBL/GenBank/DDBJ databases">
        <authorList>
            <person name="Fulton L."/>
            <person name="Clifton S."/>
            <person name="Fulton B."/>
            <person name="Xu J."/>
            <person name="Minx P."/>
            <person name="Pepin K.H."/>
            <person name="Johnson M."/>
            <person name="Bhonagiri V."/>
            <person name="Nash W.E."/>
            <person name="Mardis E.R."/>
            <person name="Wilson R.K."/>
        </authorList>
    </citation>
    <scope>NUCLEOTIDE SEQUENCE [LARGE SCALE GENOMIC DNA]</scope>
    <source>
        <strain evidence="1 2">DSM 12042</strain>
    </source>
</reference>
<dbReference type="AlphaFoldDB" id="B9YCE6"/>
<gene>
    <name evidence="1" type="ORF">HOLDEFILI_03507</name>
</gene>
<evidence type="ECO:0000313" key="1">
    <source>
        <dbReference type="EMBL" id="EEF66375.1"/>
    </source>
</evidence>
<dbReference type="Proteomes" id="UP000005950">
    <property type="component" value="Unassembled WGS sequence"/>
</dbReference>